<reference evidence="2" key="1">
    <citation type="submission" date="2023-04" db="EMBL/GenBank/DDBJ databases">
        <title>The human skin virome in hidradenitis suppurativa patients.</title>
        <authorList>
            <person name="Jansen D."/>
        </authorList>
    </citation>
    <scope>NUCLEOTIDE SEQUENCE</scope>
    <source>
        <strain evidence="2">VC3_JansenPhageC</strain>
    </source>
</reference>
<dbReference type="Gene3D" id="2.30.30.40">
    <property type="entry name" value="SH3 Domains"/>
    <property type="match status" value="1"/>
</dbReference>
<dbReference type="Pfam" id="PF05257">
    <property type="entry name" value="CHAP"/>
    <property type="match status" value="1"/>
</dbReference>
<dbReference type="InterPro" id="IPR057958">
    <property type="entry name" value="SH3b_P2_dom"/>
</dbReference>
<feature type="domain" description="Peptidase C51" evidence="1">
    <location>
        <begin position="7"/>
        <end position="141"/>
    </location>
</feature>
<proteinExistence type="predicted"/>
<dbReference type="SUPFAM" id="SSF53187">
    <property type="entry name" value="Zn-dependent exopeptidases"/>
    <property type="match status" value="1"/>
</dbReference>
<dbReference type="SUPFAM" id="SSF54001">
    <property type="entry name" value="Cysteine proteinases"/>
    <property type="match status" value="1"/>
</dbReference>
<name>A0AA50ACC2_9VIRU</name>
<accession>A0AA50ACC2</accession>
<dbReference type="InterPro" id="IPR002508">
    <property type="entry name" value="MurNAc-LAA_cat"/>
</dbReference>
<dbReference type="Pfam" id="PF25606">
    <property type="entry name" value="SH3b_P2"/>
    <property type="match status" value="1"/>
</dbReference>
<dbReference type="PROSITE" id="PS50911">
    <property type="entry name" value="CHAP"/>
    <property type="match status" value="1"/>
</dbReference>
<protein>
    <submittedName>
        <fullName evidence="2">Endolysin</fullName>
    </submittedName>
</protein>
<organism evidence="2">
    <name type="scientific">Staphylococcus phage HS06</name>
    <dbReference type="NCBI Taxonomy" id="3056400"/>
    <lineage>
        <taxon>Viruses</taxon>
    </lineage>
</organism>
<dbReference type="CDD" id="cd02696">
    <property type="entry name" value="MurNAc-LAA"/>
    <property type="match status" value="1"/>
</dbReference>
<dbReference type="Gene3D" id="3.40.630.40">
    <property type="entry name" value="Zn-dependent exopeptidases"/>
    <property type="match status" value="1"/>
</dbReference>
<dbReference type="PANTHER" id="PTHR30404:SF8">
    <property type="entry name" value="AUTOLYSIN PH-RELATED"/>
    <property type="match status" value="1"/>
</dbReference>
<evidence type="ECO:0000313" key="2">
    <source>
        <dbReference type="EMBL" id="WLJ25671.1"/>
    </source>
</evidence>
<dbReference type="InterPro" id="IPR007921">
    <property type="entry name" value="CHAP_dom"/>
</dbReference>
<sequence length="469" mass="52781">MVSVRTYNQAIAYVKKMEGNAYDPDRSYGAQCFDLANQYWLYLFGHTLKGVGAADIPTWNNFTSEATVYENTQTFQAKPGDVVIFNRNYGGGYGHVAIVLSATLNTINVIEQNWLGGAQWSPPEVATRRAHGYDFPMYFIRPFYAKETTKNKVKSKVTPVKKATTKKGKKILLVAGHGKGAYSNDPGAVANGYNERDFNRKEIIPRIKKYLESVGNTVVLYGGKSMNQDLYQDTLYGQRVGNYSDYGLYWVKNNVKPDAIIEFHLDAAGPTASGGHVIISDRYPADDIDKALSSALGKTVGKIRGVTPRNDLLNANVTGQLNLNYRLIELGFITSEKDMNYITKNLDSFTKRIAEAINGRQIEAKASKPSKTVKTKWDWKGTFYPNTTIKVRKSPGLSGTVVESGSWLYNKNDWVKFDQVIKKDGHWFIRFKYQAPGSSDKHFYCAVCKIADKEQKIKKEKYWGQIDWA</sequence>
<dbReference type="Pfam" id="PF01520">
    <property type="entry name" value="Amidase_3"/>
    <property type="match status" value="1"/>
</dbReference>
<dbReference type="SMART" id="SM00646">
    <property type="entry name" value="Ami_3"/>
    <property type="match status" value="1"/>
</dbReference>
<dbReference type="GO" id="GO:0008745">
    <property type="term" value="F:N-acetylmuramoyl-L-alanine amidase activity"/>
    <property type="evidence" value="ECO:0007669"/>
    <property type="project" value="InterPro"/>
</dbReference>
<dbReference type="InterPro" id="IPR050695">
    <property type="entry name" value="N-acetylmuramoyl_amidase_3"/>
</dbReference>
<dbReference type="InterPro" id="IPR038765">
    <property type="entry name" value="Papain-like_cys_pep_sf"/>
</dbReference>
<dbReference type="Gene3D" id="3.90.1720.10">
    <property type="entry name" value="endopeptidase domain like (from Nostoc punctiforme)"/>
    <property type="match status" value="1"/>
</dbReference>
<dbReference type="PANTHER" id="PTHR30404">
    <property type="entry name" value="N-ACETYLMURAMOYL-L-ALANINE AMIDASE"/>
    <property type="match status" value="1"/>
</dbReference>
<dbReference type="GO" id="GO:0009253">
    <property type="term" value="P:peptidoglycan catabolic process"/>
    <property type="evidence" value="ECO:0007669"/>
    <property type="project" value="InterPro"/>
</dbReference>
<dbReference type="EMBL" id="OQ890314">
    <property type="protein sequence ID" value="WLJ25671.1"/>
    <property type="molecule type" value="Genomic_DNA"/>
</dbReference>
<evidence type="ECO:0000259" key="1">
    <source>
        <dbReference type="PROSITE" id="PS50911"/>
    </source>
</evidence>